<feature type="domain" description="Methyltransferase small" evidence="4">
    <location>
        <begin position="64"/>
        <end position="144"/>
    </location>
</feature>
<evidence type="ECO:0000256" key="2">
    <source>
        <dbReference type="ARBA" id="ARBA00022691"/>
    </source>
</evidence>
<feature type="region of interest" description="Disordered" evidence="3">
    <location>
        <begin position="1"/>
        <end position="22"/>
    </location>
</feature>
<dbReference type="GO" id="GO:0032259">
    <property type="term" value="P:methylation"/>
    <property type="evidence" value="ECO:0007669"/>
    <property type="project" value="UniProtKB-KW"/>
</dbReference>
<reference evidence="5" key="1">
    <citation type="journal article" date="2023" name="Int. J. Syst. Evol. Microbiol.">
        <title>Mesoterricola silvestris gen. nov., sp. nov., Mesoterricola sediminis sp. nov., Geothrix oryzae sp. nov., Geothrix edaphica sp. nov., Geothrix rubra sp. nov., and Geothrix limicola sp. nov., six novel members of Acidobacteriota isolated from soils.</title>
        <authorList>
            <person name="Itoh H."/>
            <person name="Sugisawa Y."/>
            <person name="Mise K."/>
            <person name="Xu Z."/>
            <person name="Kuniyasu M."/>
            <person name="Ushijima N."/>
            <person name="Kawano K."/>
            <person name="Kobayashi E."/>
            <person name="Shiratori Y."/>
            <person name="Masuda Y."/>
            <person name="Senoo K."/>
        </authorList>
    </citation>
    <scope>NUCLEOTIDE SEQUENCE</scope>
    <source>
        <strain evidence="5">W786</strain>
    </source>
</reference>
<name>A0AA48GY54_9BACT</name>
<dbReference type="InterPro" id="IPR029063">
    <property type="entry name" value="SAM-dependent_MTases_sf"/>
</dbReference>
<protein>
    <recommendedName>
        <fullName evidence="4">Methyltransferase small domain-containing protein</fullName>
    </recommendedName>
</protein>
<dbReference type="InterPro" id="IPR050210">
    <property type="entry name" value="tRNA_Adenine-N(6)_MTase"/>
</dbReference>
<dbReference type="CDD" id="cd02440">
    <property type="entry name" value="AdoMet_MTases"/>
    <property type="match status" value="1"/>
</dbReference>
<dbReference type="KEGG" id="msea:METESE_33920"/>
<sequence length="283" mass="30774">MTAATFKGWTRPGPLPPGGLEPEEGETLDYICGHYRIFQYRRGHRFSTDDILAAWYGTSWCPRADRIADLGSGIGSVAVSMAWRCPGARIHTVEAQDISARLARKTMAYNGLEDRVTIHEGDLRDPSVLAGEAPFDLVTGTPPYWPLGTKVEAAHPQAIPARLEVRGEIGDYAKAAARILAPGGIFATVFPLDQIPRAERAYREAGLLLMRRQDVIFKDGDPYGLGLFAGCRKEDLPEGFDAAAGFPVRAPDITIRRRDGSVDPTIAMVRLCMGFPPGLAVPA</sequence>
<dbReference type="InterPro" id="IPR007848">
    <property type="entry name" value="Small_mtfrase_dom"/>
</dbReference>
<dbReference type="Pfam" id="PF05175">
    <property type="entry name" value="MTS"/>
    <property type="match status" value="1"/>
</dbReference>
<dbReference type="PANTHER" id="PTHR47739">
    <property type="entry name" value="TRNA1(VAL) (ADENINE(37)-N6)-METHYLTRANSFERASE"/>
    <property type="match status" value="1"/>
</dbReference>
<dbReference type="Gene3D" id="3.40.50.150">
    <property type="entry name" value="Vaccinia Virus protein VP39"/>
    <property type="match status" value="1"/>
</dbReference>
<evidence type="ECO:0000313" key="5">
    <source>
        <dbReference type="EMBL" id="BDU78434.1"/>
    </source>
</evidence>
<dbReference type="PANTHER" id="PTHR47739:SF1">
    <property type="entry name" value="TRNA1(VAL) (ADENINE(37)-N6)-METHYLTRANSFERASE"/>
    <property type="match status" value="1"/>
</dbReference>
<dbReference type="Proteomes" id="UP001228113">
    <property type="component" value="Chromosome"/>
</dbReference>
<evidence type="ECO:0000256" key="1">
    <source>
        <dbReference type="ARBA" id="ARBA00022603"/>
    </source>
</evidence>
<gene>
    <name evidence="5" type="ORF">METESE_33920</name>
</gene>
<evidence type="ECO:0000313" key="6">
    <source>
        <dbReference type="Proteomes" id="UP001228113"/>
    </source>
</evidence>
<dbReference type="EMBL" id="AP027081">
    <property type="protein sequence ID" value="BDU78434.1"/>
    <property type="molecule type" value="Genomic_DNA"/>
</dbReference>
<evidence type="ECO:0000259" key="4">
    <source>
        <dbReference type="Pfam" id="PF05175"/>
    </source>
</evidence>
<keyword evidence="6" id="KW-1185">Reference proteome</keyword>
<accession>A0AA48GY54</accession>
<organism evidence="5 6">
    <name type="scientific">Mesoterricola sediminis</name>
    <dbReference type="NCBI Taxonomy" id="2927980"/>
    <lineage>
        <taxon>Bacteria</taxon>
        <taxon>Pseudomonadati</taxon>
        <taxon>Acidobacteriota</taxon>
        <taxon>Holophagae</taxon>
        <taxon>Holophagales</taxon>
        <taxon>Holophagaceae</taxon>
        <taxon>Mesoterricola</taxon>
    </lineage>
</organism>
<proteinExistence type="predicted"/>
<dbReference type="SUPFAM" id="SSF53335">
    <property type="entry name" value="S-adenosyl-L-methionine-dependent methyltransferases"/>
    <property type="match status" value="1"/>
</dbReference>
<keyword evidence="2" id="KW-0949">S-adenosyl-L-methionine</keyword>
<keyword evidence="1" id="KW-0489">Methyltransferase</keyword>
<evidence type="ECO:0000256" key="3">
    <source>
        <dbReference type="SAM" id="MobiDB-lite"/>
    </source>
</evidence>
<keyword evidence="1" id="KW-0808">Transferase</keyword>
<dbReference type="AlphaFoldDB" id="A0AA48GY54"/>
<dbReference type="GO" id="GO:0008168">
    <property type="term" value="F:methyltransferase activity"/>
    <property type="evidence" value="ECO:0007669"/>
    <property type="project" value="UniProtKB-KW"/>
</dbReference>